<evidence type="ECO:0000313" key="2">
    <source>
        <dbReference type="EMBL" id="KAF3539517.1"/>
    </source>
</evidence>
<protein>
    <submittedName>
        <fullName evidence="2">Uncharacterized protein</fullName>
    </submittedName>
</protein>
<gene>
    <name evidence="2" type="ORF">F2Q69_00021671</name>
</gene>
<evidence type="ECO:0000313" key="3">
    <source>
        <dbReference type="Proteomes" id="UP000712600"/>
    </source>
</evidence>
<feature type="region of interest" description="Disordered" evidence="1">
    <location>
        <begin position="90"/>
        <end position="112"/>
    </location>
</feature>
<organism evidence="2 3">
    <name type="scientific">Brassica cretica</name>
    <name type="common">Mustard</name>
    <dbReference type="NCBI Taxonomy" id="69181"/>
    <lineage>
        <taxon>Eukaryota</taxon>
        <taxon>Viridiplantae</taxon>
        <taxon>Streptophyta</taxon>
        <taxon>Embryophyta</taxon>
        <taxon>Tracheophyta</taxon>
        <taxon>Spermatophyta</taxon>
        <taxon>Magnoliopsida</taxon>
        <taxon>eudicotyledons</taxon>
        <taxon>Gunneridae</taxon>
        <taxon>Pentapetalae</taxon>
        <taxon>rosids</taxon>
        <taxon>malvids</taxon>
        <taxon>Brassicales</taxon>
        <taxon>Brassicaceae</taxon>
        <taxon>Brassiceae</taxon>
        <taxon>Brassica</taxon>
    </lineage>
</organism>
<comment type="caution">
    <text evidence="2">The sequence shown here is derived from an EMBL/GenBank/DDBJ whole genome shotgun (WGS) entry which is preliminary data.</text>
</comment>
<evidence type="ECO:0000256" key="1">
    <source>
        <dbReference type="SAM" id="MobiDB-lite"/>
    </source>
</evidence>
<accession>A0A8S9QBL3</accession>
<sequence>MEGSPYRKSSISWKGDGSLGLIPGFLEAGTWSAPVSGTRGPGSCLEAGANDTGNVDSCSLGIALVTRRLRKDQVTTRGSGGRARIRRSSCNPEVVGQPGDSPLDPETAFGTRRSRDRTWNPEVFEIVIHCFPWIQRSYRDPGVCIWTLRSHGNPEVLRDEPGGFFLRSGDLLIGTRGYRGNPEILEVETVGSSLDPNISDWNPEAIRETEGTVLRLPRRDYYRYLFGFCILPLGSWQLSSFYDVFYFCRKSLTGLEGAGVGVMTQVPGFAAFRFWRSRVLIAPRIS</sequence>
<dbReference type="AlphaFoldDB" id="A0A8S9QBL3"/>
<name>A0A8S9QBL3_BRACR</name>
<proteinExistence type="predicted"/>
<reference evidence="2" key="1">
    <citation type="submission" date="2019-12" db="EMBL/GenBank/DDBJ databases">
        <title>Genome sequencing and annotation of Brassica cretica.</title>
        <authorList>
            <person name="Studholme D.J."/>
            <person name="Sarris P."/>
        </authorList>
    </citation>
    <scope>NUCLEOTIDE SEQUENCE</scope>
    <source>
        <strain evidence="2">PFS-109/04</strain>
        <tissue evidence="2">Leaf</tissue>
    </source>
</reference>
<dbReference type="EMBL" id="QGKX02001290">
    <property type="protein sequence ID" value="KAF3539517.1"/>
    <property type="molecule type" value="Genomic_DNA"/>
</dbReference>
<dbReference type="Proteomes" id="UP000712600">
    <property type="component" value="Unassembled WGS sequence"/>
</dbReference>